<dbReference type="Pfam" id="PF20178">
    <property type="entry name" value="ToxA_N"/>
    <property type="match status" value="1"/>
</dbReference>
<dbReference type="InterPro" id="IPR046673">
    <property type="entry name" value="ToxA_N"/>
</dbReference>
<evidence type="ECO:0000256" key="2">
    <source>
        <dbReference type="ARBA" id="ARBA00012483"/>
    </source>
</evidence>
<keyword evidence="6" id="KW-0808">Transferase</keyword>
<feature type="domain" description="NEL" evidence="7">
    <location>
        <begin position="1346"/>
        <end position="1636"/>
    </location>
</feature>
<evidence type="ECO:0000256" key="5">
    <source>
        <dbReference type="ARBA" id="ARBA00023026"/>
    </source>
</evidence>
<evidence type="ECO:0000313" key="9">
    <source>
        <dbReference type="Proteomes" id="UP000268056"/>
    </source>
</evidence>
<organism evidence="8 9">
    <name type="scientific">Pseudomonas syringae pv. tagetis</name>
    <dbReference type="NCBI Taxonomy" id="129140"/>
    <lineage>
        <taxon>Bacteria</taxon>
        <taxon>Pseudomonadati</taxon>
        <taxon>Pseudomonadota</taxon>
        <taxon>Gammaproteobacteria</taxon>
        <taxon>Pseudomonadales</taxon>
        <taxon>Pseudomonadaceae</taxon>
        <taxon>Pseudomonas</taxon>
    </lineage>
</organism>
<comment type="catalytic activity">
    <reaction evidence="1">
        <text>S-ubiquitinyl-[E2 ubiquitin-conjugating enzyme]-L-cysteine + [acceptor protein]-L-lysine = [E2 ubiquitin-conjugating enzyme]-L-cysteine + N(6)-ubiquitinyl-[acceptor protein]-L-lysine.</text>
        <dbReference type="EC" id="2.3.2.27"/>
    </reaction>
</comment>
<dbReference type="PANTHER" id="PTHR48051">
    <property type="match status" value="1"/>
</dbReference>
<dbReference type="GO" id="GO:0005576">
    <property type="term" value="C:extracellular region"/>
    <property type="evidence" value="ECO:0007669"/>
    <property type="project" value="UniProtKB-UniRule"/>
</dbReference>
<dbReference type="PANTHER" id="PTHR48051:SF1">
    <property type="entry name" value="RAS SUPPRESSOR PROTEIN 1"/>
    <property type="match status" value="1"/>
</dbReference>
<dbReference type="InterPro" id="IPR032675">
    <property type="entry name" value="LRR_dom_sf"/>
</dbReference>
<keyword evidence="6" id="KW-1035">Host cytoplasm</keyword>
<comment type="PTM">
    <text evidence="6">Ubiquitinated in the presence of host E1 ubiquitin-activating enzyme, E2 ubiquitin-conjugating enzyme and ubiquitin.</text>
</comment>
<dbReference type="GO" id="GO:0005737">
    <property type="term" value="C:cytoplasm"/>
    <property type="evidence" value="ECO:0007669"/>
    <property type="project" value="TreeGrafter"/>
</dbReference>
<keyword evidence="6" id="KW-0964">Secreted</keyword>
<keyword evidence="3" id="KW-0433">Leucine-rich repeat</keyword>
<gene>
    <name evidence="8" type="ORF">ALQ32_04641</name>
</gene>
<keyword evidence="5" id="KW-0843">Virulence</keyword>
<dbReference type="SUPFAM" id="SSF52047">
    <property type="entry name" value="RNI-like"/>
    <property type="match status" value="1"/>
</dbReference>
<protein>
    <recommendedName>
        <fullName evidence="2">RING-type E3 ubiquitin transferase</fullName>
        <ecNumber evidence="2">2.3.2.27</ecNumber>
    </recommendedName>
</protein>
<evidence type="ECO:0000256" key="1">
    <source>
        <dbReference type="ARBA" id="ARBA00000900"/>
    </source>
</evidence>
<dbReference type="InterPro" id="IPR029487">
    <property type="entry name" value="NEL_dom"/>
</dbReference>
<dbReference type="GO" id="GO:0061630">
    <property type="term" value="F:ubiquitin protein ligase activity"/>
    <property type="evidence" value="ECO:0007669"/>
    <property type="project" value="UniProtKB-EC"/>
</dbReference>
<dbReference type="Proteomes" id="UP000268056">
    <property type="component" value="Unassembled WGS sequence"/>
</dbReference>
<keyword evidence="6" id="KW-0832">Ubl conjugation</keyword>
<dbReference type="PROSITE" id="PS52053">
    <property type="entry name" value="NEL"/>
    <property type="match status" value="1"/>
</dbReference>
<dbReference type="EMBL" id="RBQC01000113">
    <property type="protein sequence ID" value="RMO85241.1"/>
    <property type="molecule type" value="Genomic_DNA"/>
</dbReference>
<proteinExistence type="inferred from homology"/>
<keyword evidence="6" id="KW-0833">Ubl conjugation pathway</keyword>
<dbReference type="Gene3D" id="3.80.10.10">
    <property type="entry name" value="Ribonuclease Inhibitor"/>
    <property type="match status" value="1"/>
</dbReference>
<name>A0A3M3YST8_9PSED</name>
<dbReference type="Gene3D" id="1.20.58.360">
    <property type="entry name" value="Shigella T3SS effector IpaH defines"/>
    <property type="match status" value="1"/>
</dbReference>
<evidence type="ECO:0000259" key="7">
    <source>
        <dbReference type="PROSITE" id="PS52053"/>
    </source>
</evidence>
<dbReference type="GO" id="GO:0016567">
    <property type="term" value="P:protein ubiquitination"/>
    <property type="evidence" value="ECO:0007669"/>
    <property type="project" value="InterPro"/>
</dbReference>
<evidence type="ECO:0000256" key="4">
    <source>
        <dbReference type="ARBA" id="ARBA00022737"/>
    </source>
</evidence>
<keyword evidence="4" id="KW-0677">Repeat</keyword>
<comment type="caution">
    <text evidence="8">The sequence shown here is derived from an EMBL/GenBank/DDBJ whole genome shotgun (WGS) entry which is preliminary data.</text>
</comment>
<comment type="similarity">
    <text evidence="6">Belongs to the LRR-containing bacterial E3 ligase family.</text>
</comment>
<feature type="active site" description="Glycyl thioester intermediate" evidence="6">
    <location>
        <position position="1433"/>
    </location>
</feature>
<evidence type="ECO:0000313" key="8">
    <source>
        <dbReference type="EMBL" id="RMO85241.1"/>
    </source>
</evidence>
<dbReference type="InterPro" id="IPR050216">
    <property type="entry name" value="LRR_domain-containing"/>
</dbReference>
<accession>A0A3M3YST8</accession>
<dbReference type="Pfam" id="PF14496">
    <property type="entry name" value="NEL"/>
    <property type="match status" value="1"/>
</dbReference>
<evidence type="ECO:0000256" key="6">
    <source>
        <dbReference type="PROSITE-ProRule" id="PRU01398"/>
    </source>
</evidence>
<dbReference type="EC" id="2.3.2.27" evidence="2"/>
<sequence length="1636" mass="183348">MTMLTAHDNTPETQASPDVPVSLITPRKLDSEPFEAEHPNAGFIRANLPGWYSSAPAALRQALHASQQKARRSAQALEPIRNRLLSAKTFAAPVLSKAFFERFKFALDVEDFQLMTWRYDSTWKPAPLEQTLLQAALQNFAASNRSRFDPHSAILRTGGLRYWLIDSTQHRYTVEYHDRQDISLEQFADFCHELDLGSQYQSHLDSVFKPSTPDAAQAVAVAFIESERDAVEVLAHIARMKGDVTDAAYQMLLSMVKSVDRPEWDGKGVRCCQLHMLDTYVFSGCLLHGALLIQQDIPDPDGGPCIVYMPSEPSHPIKQFASLQVFNASLVEALDSDSYRRYFSRFVSLTRSPQFFATLKSRLHPAQNATLDVNADLVLQAQPFSKPPFQLLYDHLLAKTYGDSRAIAVPSAQVDQQARDALLESLESKGMNLLNVAGFFVPVLGEVMAMVALYQLASEAFVAYEDWTHGEVEEAMQHVYDIGENVAQMLLLGTVIGAVNGLKPSMFIESLVQKSVDGSIRLGKPTVDAFADTVRLPDGLSLNALGLYEFDGKTWLPLDGKLYRVAADAHHANYRIKHPVDERSYSPRLEHNGAGAWRHEWENPMGWDEVTAFRRLNATCEAFSEAEIRKTLGITGVNEALLRQIHVENLPPPALLKDAVQRVEIERELQSCIDALKAEDLSPVSVSHLEPWMKLLVSSPRWHKTRGLLLIDAEGGLLDSWNAGAHMTLSSHVVGPTRHLTQVLGQLLDGLTPDEITRLTGSGSTDKVVQLRGLKSHLADYAQYHIEQLLDGVHALKARSSDPLVQLIQRDFSRLPDSVALELLDMTSEADKVRMTSEKRIPLELAEHAREYQQQLRINRALEGFYRSSTDNPDTQAAGLGLLQYVPGWGGDRSIDLLKDTLEGDEIGSLASEKATAVHRILVRTEEGFEPFNHLGESLGARNPRFFGSLLSVLPDDVRLTINLPLNAQEQQLRSLLGGIASDRRDRVMSILQMQPIKPGIKWPHRLPDGRIGYPLSGRLRGFFRRLGIGSSNHSPELAVKSLYPDFSADQVASFLDELRAEHTGSAGQLPHFVKQRLRGLRDELRNLQTTLDEWITETPFSLLRTSREVAARRIHGCWRRLGNHSISLQGEFLGYSLDLDNLRVGVIPEITASFGHVAELKAWNMQLPHSHMDALLKNFTNLRSLNLGFNELQALPESIGRMTRLTELSLRNNPLGWTEASNAILQNLRRLEVLNLNYCPLGPQVRLADLNSLRMLFLRATGIETLPAWNWRRSDLIRLDVRDNRISELSLEELDGIERSLGSTRLHLLLSGNPLTAQAMASIRLFLEGRTRPRLGVGQNRPALEAGPDSTPWLAGLDREQVEARDRLWQDLRACTGSTDFFQMLSDLTHSADFSNNHEALVRRVWAMIDAASASTELRLQLFDVAAHPQTCGDGLALVFGDMEVRVRVFSIMSSTPQAAQPLELFKMTRSLDRLDQVEKIALREIALRQHQGDRVDEAEVRLAYRVGLQARLDLPGQAQTMLFSNIAKVTDADLQDAHSEIITRESTQAFFESLIAREFWMSYLEARYASDFDVVKRPFSERLSVLDELPANQQSDQQYLDRIALISSEREQALNEFAIRLSMQIADAVNMAPQ</sequence>
<reference evidence="8 9" key="1">
    <citation type="submission" date="2018-08" db="EMBL/GenBank/DDBJ databases">
        <title>Recombination of ecologically and evolutionarily significant loci maintains genetic cohesion in the Pseudomonas syringae species complex.</title>
        <authorList>
            <person name="Dillon M."/>
            <person name="Thakur S."/>
            <person name="Almeida R.N.D."/>
            <person name="Weir B.S."/>
            <person name="Guttman D.S."/>
        </authorList>
    </citation>
    <scope>NUCLEOTIDE SEQUENCE [LARGE SCALE GENOMIC DNA]</scope>
    <source>
        <strain evidence="8 9">ICMP 4092</strain>
    </source>
</reference>
<evidence type="ECO:0000256" key="3">
    <source>
        <dbReference type="ARBA" id="ARBA00022614"/>
    </source>
</evidence>